<evidence type="ECO:0000313" key="1">
    <source>
        <dbReference type="EMBL" id="VFU13537.1"/>
    </source>
</evidence>
<protein>
    <recommendedName>
        <fullName evidence="2">Nucleotidyltransferase domain protein</fullName>
    </recommendedName>
</protein>
<sequence length="224" mass="24990">MSEQTNSANLSGLSPRAQVNIRSFLQDILTSLSENVLSVSLTGSCVTGDYLPGESEVNSVLVLAEITPQTLDMLAPLGRRYSRKGLSTPLIMTPEYIERSLDVFPVEFLDLKLIHTTIHGRDFFSGLTINKSLLRLQCERELKSKLIHLHQGYISSSGQSQALKLLLMNVYPEFFPLFRAMLSISQMSRTPPLNKEEVLSRIEAAFGVYLGPFRKIRSLGEEGL</sequence>
<dbReference type="EMBL" id="CAADRM010000081">
    <property type="protein sequence ID" value="VFU13537.1"/>
    <property type="molecule type" value="Genomic_DNA"/>
</dbReference>
<reference evidence="1" key="1">
    <citation type="submission" date="2019-03" db="EMBL/GenBank/DDBJ databases">
        <authorList>
            <person name="Hao L."/>
        </authorList>
    </citation>
    <scope>NUCLEOTIDE SEQUENCE</scope>
</reference>
<evidence type="ECO:0008006" key="2">
    <source>
        <dbReference type="Google" id="ProtNLM"/>
    </source>
</evidence>
<name>A0A485LXS7_9ZZZZ</name>
<dbReference type="AlphaFoldDB" id="A0A485LXS7"/>
<proteinExistence type="predicted"/>
<gene>
    <name evidence="1" type="ORF">SCFA_20007</name>
</gene>
<accession>A0A485LXS7</accession>
<organism evidence="1">
    <name type="scientific">anaerobic digester metagenome</name>
    <dbReference type="NCBI Taxonomy" id="1263854"/>
    <lineage>
        <taxon>unclassified sequences</taxon>
        <taxon>metagenomes</taxon>
        <taxon>ecological metagenomes</taxon>
    </lineage>
</organism>